<dbReference type="Pfam" id="PF01612">
    <property type="entry name" value="DNA_pol_A_exo1"/>
    <property type="match status" value="1"/>
</dbReference>
<reference evidence="2 3" key="1">
    <citation type="submission" date="2011-10" db="EMBL/GenBank/DDBJ databases">
        <title>Genome sequence of Gluconobacter morbifer G707, isolated from Drosophila gut.</title>
        <authorList>
            <person name="Lee W.-J."/>
            <person name="Kim E.-K."/>
        </authorList>
    </citation>
    <scope>NUCLEOTIDE SEQUENCE [LARGE SCALE GENOMIC DNA]</scope>
    <source>
        <strain evidence="2 3">G707</strain>
    </source>
</reference>
<dbReference type="InterPro" id="IPR036397">
    <property type="entry name" value="RNaseH_sf"/>
</dbReference>
<name>G6XGE0_9PROT</name>
<gene>
    <name evidence="2" type="ORF">GMO_05550</name>
</gene>
<sequence length="223" mass="24920">MIKKFGDDNMSQQNAIHLHDGDLPDDFDLGPSVAVDTETMGLNPHRDRLCLVQLSAGDGEAHLVQIKPVSMGGRGYDCPNLKAFMADDTVTKLMHFGRFDVAVLQHTLNVTVAPVICTKIAARLVYTFTDRHGLAYLCRELLGVEMSKHQQSSDWGAETLTQDQLRYAASDVLHLPALWEKLEAMLVREGRRDLAQACFDFLPARARLDLLGYEEPDIFSHRA</sequence>
<keyword evidence="3" id="KW-1185">Reference proteome</keyword>
<dbReference type="GO" id="GO:0006139">
    <property type="term" value="P:nucleobase-containing compound metabolic process"/>
    <property type="evidence" value="ECO:0007669"/>
    <property type="project" value="InterPro"/>
</dbReference>
<dbReference type="PATRIC" id="fig|1088869.3.peg.565"/>
<dbReference type="SMART" id="SM00474">
    <property type="entry name" value="35EXOc"/>
    <property type="match status" value="1"/>
</dbReference>
<dbReference type="eggNOG" id="COG0349">
    <property type="taxonomic scope" value="Bacteria"/>
</dbReference>
<protein>
    <submittedName>
        <fullName evidence="2">Ribonuclease D</fullName>
    </submittedName>
</protein>
<accession>G6XGE0</accession>
<dbReference type="EMBL" id="AGQV01000001">
    <property type="protein sequence ID" value="EHH69248.1"/>
    <property type="molecule type" value="Genomic_DNA"/>
</dbReference>
<dbReference type="InterPro" id="IPR012337">
    <property type="entry name" value="RNaseH-like_sf"/>
</dbReference>
<feature type="domain" description="3'-5' exonuclease" evidence="1">
    <location>
        <begin position="14"/>
        <end position="187"/>
    </location>
</feature>
<proteinExistence type="predicted"/>
<dbReference type="GO" id="GO:0008408">
    <property type="term" value="F:3'-5' exonuclease activity"/>
    <property type="evidence" value="ECO:0007669"/>
    <property type="project" value="InterPro"/>
</dbReference>
<dbReference type="PANTHER" id="PTHR47649:SF1">
    <property type="entry name" value="RIBONUCLEASE D"/>
    <property type="match status" value="1"/>
</dbReference>
<dbReference type="InterPro" id="IPR002562">
    <property type="entry name" value="3'-5'_exonuclease_dom"/>
</dbReference>
<dbReference type="SUPFAM" id="SSF53098">
    <property type="entry name" value="Ribonuclease H-like"/>
    <property type="match status" value="1"/>
</dbReference>
<dbReference type="PANTHER" id="PTHR47649">
    <property type="entry name" value="RIBONUCLEASE D"/>
    <property type="match status" value="1"/>
</dbReference>
<organism evidence="2 3">
    <name type="scientific">Gluconobacter morbifer G707</name>
    <dbReference type="NCBI Taxonomy" id="1088869"/>
    <lineage>
        <taxon>Bacteria</taxon>
        <taxon>Pseudomonadati</taxon>
        <taxon>Pseudomonadota</taxon>
        <taxon>Alphaproteobacteria</taxon>
        <taxon>Acetobacterales</taxon>
        <taxon>Acetobacteraceae</taxon>
        <taxon>Gluconobacter</taxon>
    </lineage>
</organism>
<dbReference type="STRING" id="1088869.GMO_05550"/>
<dbReference type="Gene3D" id="3.30.420.10">
    <property type="entry name" value="Ribonuclease H-like superfamily/Ribonuclease H"/>
    <property type="match status" value="1"/>
</dbReference>
<evidence type="ECO:0000259" key="1">
    <source>
        <dbReference type="SMART" id="SM00474"/>
    </source>
</evidence>
<dbReference type="GO" id="GO:0003676">
    <property type="term" value="F:nucleic acid binding"/>
    <property type="evidence" value="ECO:0007669"/>
    <property type="project" value="InterPro"/>
</dbReference>
<dbReference type="Proteomes" id="UP000004949">
    <property type="component" value="Unassembled WGS sequence"/>
</dbReference>
<comment type="caution">
    <text evidence="2">The sequence shown here is derived from an EMBL/GenBank/DDBJ whole genome shotgun (WGS) entry which is preliminary data.</text>
</comment>
<dbReference type="AlphaFoldDB" id="G6XGE0"/>
<evidence type="ECO:0000313" key="2">
    <source>
        <dbReference type="EMBL" id="EHH69248.1"/>
    </source>
</evidence>
<dbReference type="InterPro" id="IPR051086">
    <property type="entry name" value="RNase_D-like"/>
</dbReference>
<dbReference type="CDD" id="cd06142">
    <property type="entry name" value="RNaseD_exo"/>
    <property type="match status" value="1"/>
</dbReference>
<evidence type="ECO:0000313" key="3">
    <source>
        <dbReference type="Proteomes" id="UP000004949"/>
    </source>
</evidence>